<reference evidence="1 2" key="1">
    <citation type="journal article" date="2016" name="Nat. Commun.">
        <title>Thousands of microbial genomes shed light on interconnected biogeochemical processes in an aquifer system.</title>
        <authorList>
            <person name="Anantharaman K."/>
            <person name="Brown C.T."/>
            <person name="Hug L.A."/>
            <person name="Sharon I."/>
            <person name="Castelle C.J."/>
            <person name="Probst A.J."/>
            <person name="Thomas B.C."/>
            <person name="Singh A."/>
            <person name="Wilkins M.J."/>
            <person name="Karaoz U."/>
            <person name="Brodie E.L."/>
            <person name="Williams K.H."/>
            <person name="Hubbard S.S."/>
            <person name="Banfield J.F."/>
        </authorList>
    </citation>
    <scope>NUCLEOTIDE SEQUENCE [LARGE SCALE GENOMIC DNA]</scope>
</reference>
<name>A0A1F7HIM4_9BACT</name>
<proteinExistence type="predicted"/>
<dbReference type="AlphaFoldDB" id="A0A1F7HIM4"/>
<organism evidence="1 2">
    <name type="scientific">Candidatus Roizmanbacteria bacterium RIFCSPHIGHO2_12_FULL_33_9</name>
    <dbReference type="NCBI Taxonomy" id="1802045"/>
    <lineage>
        <taxon>Bacteria</taxon>
        <taxon>Candidatus Roizmaniibacteriota</taxon>
    </lineage>
</organism>
<accession>A0A1F7HIM4</accession>
<sequence length="119" mass="13803">MLTAFLERTVANKIPKYPSATFWDISGSTTFIGQRHATIYFYSKDTPEKVSSYYKTELPKIGIDFIEQGKIGNLEGETGDLWVRFRKGKYGIFFTSRYYNPLKNSNYYISISEILHDSE</sequence>
<gene>
    <name evidence="1" type="ORF">A3F29_03970</name>
</gene>
<comment type="caution">
    <text evidence="1">The sequence shown here is derived from an EMBL/GenBank/DDBJ whole genome shotgun (WGS) entry which is preliminary data.</text>
</comment>
<evidence type="ECO:0000313" key="2">
    <source>
        <dbReference type="Proteomes" id="UP000177199"/>
    </source>
</evidence>
<protein>
    <submittedName>
        <fullName evidence="1">Uncharacterized protein</fullName>
    </submittedName>
</protein>
<evidence type="ECO:0000313" key="1">
    <source>
        <dbReference type="EMBL" id="OGK31078.1"/>
    </source>
</evidence>
<dbReference type="Proteomes" id="UP000177199">
    <property type="component" value="Unassembled WGS sequence"/>
</dbReference>
<dbReference type="EMBL" id="MFZV01000027">
    <property type="protein sequence ID" value="OGK31078.1"/>
    <property type="molecule type" value="Genomic_DNA"/>
</dbReference>